<dbReference type="Proteomes" id="UP000518752">
    <property type="component" value="Unassembled WGS sequence"/>
</dbReference>
<dbReference type="EMBL" id="JAACJN010000026">
    <property type="protein sequence ID" value="KAF5388856.1"/>
    <property type="molecule type" value="Genomic_DNA"/>
</dbReference>
<dbReference type="OrthoDB" id="2444174at2759"/>
<keyword evidence="4" id="KW-1185">Reference proteome</keyword>
<dbReference type="InterPro" id="IPR043837">
    <property type="entry name" value="Mtf2-like_C"/>
</dbReference>
<evidence type="ECO:0000256" key="1">
    <source>
        <dbReference type="SAM" id="MobiDB-lite"/>
    </source>
</evidence>
<comment type="caution">
    <text evidence="3">The sequence shown here is derived from an EMBL/GenBank/DDBJ whole genome shotgun (WGS) entry which is preliminary data.</text>
</comment>
<name>A0A8H5HTA8_9AGAR</name>
<feature type="region of interest" description="Disordered" evidence="1">
    <location>
        <begin position="333"/>
        <end position="361"/>
    </location>
</feature>
<accession>A0A8H5HTA8</accession>
<evidence type="ECO:0000313" key="3">
    <source>
        <dbReference type="EMBL" id="KAF5388856.1"/>
    </source>
</evidence>
<reference evidence="3 4" key="1">
    <citation type="journal article" date="2020" name="ISME J.">
        <title>Uncovering the hidden diversity of litter-decomposition mechanisms in mushroom-forming fungi.</title>
        <authorList>
            <person name="Floudas D."/>
            <person name="Bentzer J."/>
            <person name="Ahren D."/>
            <person name="Johansson T."/>
            <person name="Persson P."/>
            <person name="Tunlid A."/>
        </authorList>
    </citation>
    <scope>NUCLEOTIDE SEQUENCE [LARGE SCALE GENOMIC DNA]</scope>
    <source>
        <strain evidence="3 4">CBS 406.79</strain>
    </source>
</reference>
<dbReference type="PANTHER" id="PTHR39468:SF1">
    <property type="entry name" value="MTF2-LIKE C-TERMINAL DOMAIN-CONTAINING PROTEIN"/>
    <property type="match status" value="1"/>
</dbReference>
<evidence type="ECO:0000259" key="2">
    <source>
        <dbReference type="Pfam" id="PF19189"/>
    </source>
</evidence>
<sequence length="374" mass="43585">MYRCEYRALQRLATSQYRLAPPRIQRYSTERPENANANKPGSIFKHEGDAWGHIFKDIKNMPPLTPLALRNPIRQTPRYNRRQQMSATELNAFDEMFTMIFDAVSEQKASNRHTNISSSSPQNRGLGELFGKLRKHSKRMRWTTEEEELLDQKKEAMDLCDTDRELLDWAIREVFQESERLEAISREALQNADDPNASVESLPTLQSPIYSHLISQLMRTFRDKYNDPHLALFIFDHARTLSIPSYVFGCSTLAYNEFIETKWSHFHDLRGVHDALQEMVVNGVDIDHNTRRIVDGIRREVGQSNLSVEGEYVGEGERWDVLKSIEALVRQPDKGMGSDKTKWDDWKTSTNDESDEDWGFDQWDNLTRSKQHPF</sequence>
<dbReference type="PANTHER" id="PTHR39468">
    <property type="entry name" value="CHROMOSOME 7, WHOLE GENOME SHOTGUN SEQUENCE"/>
    <property type="match status" value="1"/>
</dbReference>
<dbReference type="GO" id="GO:0005739">
    <property type="term" value="C:mitochondrion"/>
    <property type="evidence" value="ECO:0007669"/>
    <property type="project" value="InterPro"/>
</dbReference>
<dbReference type="Pfam" id="PF19189">
    <property type="entry name" value="Mtf2"/>
    <property type="match status" value="1"/>
</dbReference>
<evidence type="ECO:0000313" key="4">
    <source>
        <dbReference type="Proteomes" id="UP000518752"/>
    </source>
</evidence>
<feature type="domain" description="Mtf2-like C-terminal" evidence="2">
    <location>
        <begin position="147"/>
        <end position="318"/>
    </location>
</feature>
<organism evidence="3 4">
    <name type="scientific">Collybiopsis confluens</name>
    <dbReference type="NCBI Taxonomy" id="2823264"/>
    <lineage>
        <taxon>Eukaryota</taxon>
        <taxon>Fungi</taxon>
        <taxon>Dikarya</taxon>
        <taxon>Basidiomycota</taxon>
        <taxon>Agaricomycotina</taxon>
        <taxon>Agaricomycetes</taxon>
        <taxon>Agaricomycetidae</taxon>
        <taxon>Agaricales</taxon>
        <taxon>Marasmiineae</taxon>
        <taxon>Omphalotaceae</taxon>
        <taxon>Collybiopsis</taxon>
    </lineage>
</organism>
<proteinExistence type="predicted"/>
<protein>
    <recommendedName>
        <fullName evidence="2">Mtf2-like C-terminal domain-containing protein</fullName>
    </recommendedName>
</protein>
<feature type="compositionally biased region" description="Basic and acidic residues" evidence="1">
    <location>
        <begin position="333"/>
        <end position="347"/>
    </location>
</feature>
<gene>
    <name evidence="3" type="ORF">D9757_005646</name>
</gene>
<dbReference type="InterPro" id="IPR040009">
    <property type="entry name" value="Mtf2/C5D6.12-like"/>
</dbReference>
<dbReference type="AlphaFoldDB" id="A0A8H5HTA8"/>